<dbReference type="Gene3D" id="6.10.340.10">
    <property type="match status" value="1"/>
</dbReference>
<dbReference type="SUPFAM" id="SSF158472">
    <property type="entry name" value="HAMP domain-like"/>
    <property type="match status" value="1"/>
</dbReference>
<keyword evidence="2" id="KW-1133">Transmembrane helix</keyword>
<proteinExistence type="predicted"/>
<evidence type="ECO:0000313" key="4">
    <source>
        <dbReference type="EMBL" id="SDS93732.1"/>
    </source>
</evidence>
<evidence type="ECO:0000259" key="3">
    <source>
        <dbReference type="PROSITE" id="PS50885"/>
    </source>
</evidence>
<dbReference type="AlphaFoldDB" id="A0A1H1W9T6"/>
<evidence type="ECO:0000256" key="2">
    <source>
        <dbReference type="ARBA" id="ARBA00022989"/>
    </source>
</evidence>
<dbReference type="STRING" id="546871.SAMN04488543_2680"/>
<keyword evidence="2" id="KW-0472">Membrane</keyword>
<keyword evidence="1" id="KW-0812">Transmembrane</keyword>
<dbReference type="InterPro" id="IPR003660">
    <property type="entry name" value="HAMP_dom"/>
</dbReference>
<protein>
    <submittedName>
        <fullName evidence="4">Sensor domain CHASE3-containing protein</fullName>
    </submittedName>
</protein>
<keyword evidence="5" id="KW-1185">Reference proteome</keyword>
<dbReference type="Proteomes" id="UP000199092">
    <property type="component" value="Chromosome I"/>
</dbReference>
<gene>
    <name evidence="4" type="ORF">SAMN04488543_2680</name>
</gene>
<dbReference type="CDD" id="cd06225">
    <property type="entry name" value="HAMP"/>
    <property type="match status" value="1"/>
</dbReference>
<dbReference type="InterPro" id="IPR007891">
    <property type="entry name" value="CHASE3"/>
</dbReference>
<sequence>MAGRRPLTLRAAVIASLAVLVAATLLSAGVSVWERHAVSRVQADLRERLRPAQTAVVDLTRAYVDQETGQRGYALTGQRSFLQPYADGRRDADRLQALLGGLLHEDVVAGPLLVAASEAGRRWQQEAAEPEIAARQRGAVDGTDTVVLATRGKVLFDALRQRLAEVAQRIDQLTQDQLGGLATAQGRANAATALAALVAVGMAGWTAWALPRATTRPLARLVRELSAVADGDTSRRITVAGPPEVRTIAAAAETMRTTLVASASALAAAQHQVGAAGERERVAREVGDRTLHRLYALTLGLSRLRAGRPGLAGAVRPLVDEADGIAQELRGIIHPLPAEVAPPVDGP</sequence>
<dbReference type="RefSeq" id="WP_172826070.1">
    <property type="nucleotide sequence ID" value="NZ_LT629749.1"/>
</dbReference>
<evidence type="ECO:0000256" key="1">
    <source>
        <dbReference type="ARBA" id="ARBA00022692"/>
    </source>
</evidence>
<dbReference type="EMBL" id="LT629749">
    <property type="protein sequence ID" value="SDS93732.1"/>
    <property type="molecule type" value="Genomic_DNA"/>
</dbReference>
<accession>A0A1H1W9T6</accession>
<dbReference type="Pfam" id="PF00672">
    <property type="entry name" value="HAMP"/>
    <property type="match status" value="1"/>
</dbReference>
<dbReference type="PROSITE" id="PS50885">
    <property type="entry name" value="HAMP"/>
    <property type="match status" value="1"/>
</dbReference>
<feature type="domain" description="HAMP" evidence="3">
    <location>
        <begin position="212"/>
        <end position="264"/>
    </location>
</feature>
<evidence type="ECO:0000313" key="5">
    <source>
        <dbReference type="Proteomes" id="UP000199092"/>
    </source>
</evidence>
<name>A0A1H1W9T6_9ACTN</name>
<dbReference type="Pfam" id="PF05227">
    <property type="entry name" value="CHASE3"/>
    <property type="match status" value="1"/>
</dbReference>
<dbReference type="GO" id="GO:0016020">
    <property type="term" value="C:membrane"/>
    <property type="evidence" value="ECO:0007669"/>
    <property type="project" value="InterPro"/>
</dbReference>
<dbReference type="SMART" id="SM00304">
    <property type="entry name" value="HAMP"/>
    <property type="match status" value="1"/>
</dbReference>
<organism evidence="4 5">
    <name type="scientific">Friedmanniella luteola</name>
    <dbReference type="NCBI Taxonomy" id="546871"/>
    <lineage>
        <taxon>Bacteria</taxon>
        <taxon>Bacillati</taxon>
        <taxon>Actinomycetota</taxon>
        <taxon>Actinomycetes</taxon>
        <taxon>Propionibacteriales</taxon>
        <taxon>Nocardioidaceae</taxon>
        <taxon>Friedmanniella</taxon>
    </lineage>
</organism>
<dbReference type="GO" id="GO:0007165">
    <property type="term" value="P:signal transduction"/>
    <property type="evidence" value="ECO:0007669"/>
    <property type="project" value="InterPro"/>
</dbReference>
<reference evidence="4 5" key="1">
    <citation type="submission" date="2016-10" db="EMBL/GenBank/DDBJ databases">
        <authorList>
            <person name="de Groot N.N."/>
        </authorList>
    </citation>
    <scope>NUCLEOTIDE SEQUENCE [LARGE SCALE GENOMIC DNA]</scope>
    <source>
        <strain evidence="4 5">DSM 21741</strain>
    </source>
</reference>